<name>R7Z6X5_CONA1</name>
<proteinExistence type="predicted"/>
<dbReference type="Proteomes" id="UP000016924">
    <property type="component" value="Unassembled WGS sequence"/>
</dbReference>
<reference evidence="2" key="1">
    <citation type="submission" date="2012-06" db="EMBL/GenBank/DDBJ databases">
        <title>The genome sequence of Coniosporium apollinis CBS 100218.</title>
        <authorList>
            <consortium name="The Broad Institute Genome Sequencing Platform"/>
            <person name="Cuomo C."/>
            <person name="Gorbushina A."/>
            <person name="Noack S."/>
            <person name="Walker B."/>
            <person name="Young S.K."/>
            <person name="Zeng Q."/>
            <person name="Gargeya S."/>
            <person name="Fitzgerald M."/>
            <person name="Haas B."/>
            <person name="Abouelleil A."/>
            <person name="Alvarado L."/>
            <person name="Arachchi H.M."/>
            <person name="Berlin A.M."/>
            <person name="Chapman S.B."/>
            <person name="Goldberg J."/>
            <person name="Griggs A."/>
            <person name="Gujja S."/>
            <person name="Hansen M."/>
            <person name="Howarth C."/>
            <person name="Imamovic A."/>
            <person name="Larimer J."/>
            <person name="McCowan C."/>
            <person name="Montmayeur A."/>
            <person name="Murphy C."/>
            <person name="Neiman D."/>
            <person name="Pearson M."/>
            <person name="Priest M."/>
            <person name="Roberts A."/>
            <person name="Saif S."/>
            <person name="Shea T."/>
            <person name="Sisk P."/>
            <person name="Sykes S."/>
            <person name="Wortman J."/>
            <person name="Nusbaum C."/>
            <person name="Birren B."/>
        </authorList>
    </citation>
    <scope>NUCLEOTIDE SEQUENCE [LARGE SCALE GENOMIC DNA]</scope>
    <source>
        <strain evidence="2">CBS 100218</strain>
    </source>
</reference>
<dbReference type="AlphaFoldDB" id="R7Z6X5"/>
<keyword evidence="2" id="KW-1185">Reference proteome</keyword>
<evidence type="ECO:0000313" key="1">
    <source>
        <dbReference type="EMBL" id="EON69764.1"/>
    </source>
</evidence>
<evidence type="ECO:0000313" key="2">
    <source>
        <dbReference type="Proteomes" id="UP000016924"/>
    </source>
</evidence>
<dbReference type="HOGENOM" id="CLU_785302_0_0_1"/>
<protein>
    <submittedName>
        <fullName evidence="1">Uncharacterized protein</fullName>
    </submittedName>
</protein>
<organism evidence="1 2">
    <name type="scientific">Coniosporium apollinis (strain CBS 100218)</name>
    <name type="common">Rock-inhabiting black yeast</name>
    <dbReference type="NCBI Taxonomy" id="1168221"/>
    <lineage>
        <taxon>Eukaryota</taxon>
        <taxon>Fungi</taxon>
        <taxon>Dikarya</taxon>
        <taxon>Ascomycota</taxon>
        <taxon>Pezizomycotina</taxon>
        <taxon>Dothideomycetes</taxon>
        <taxon>Dothideomycetes incertae sedis</taxon>
        <taxon>Coniosporium</taxon>
    </lineage>
</organism>
<dbReference type="GeneID" id="19906338"/>
<dbReference type="RefSeq" id="XP_007785081.1">
    <property type="nucleotide sequence ID" value="XM_007786891.1"/>
</dbReference>
<gene>
    <name evidence="1" type="ORF">W97_09027</name>
</gene>
<dbReference type="EMBL" id="JH767628">
    <property type="protein sequence ID" value="EON69764.1"/>
    <property type="molecule type" value="Genomic_DNA"/>
</dbReference>
<sequence length="353" mass="41632">MPEPSLHRLRLLDIKHFHFHALASLQGQDANPEKILEYELRRENYEKRLQVMERLCEHLAPLMRREAAKLLSLPLVLRNMIYEHLYVEDRPIEVSSLFTSTPCCRQGPRHGFLPVDSVGLMSSYHVGQGMAEEAARVFYNLNAFHIEYLEDLPEFLSTDQYGIGMLLRDHVRKLLLVHIPWHDSSSDFRFVTPRTSSTRLSDREFEDKYEDWLLCTRKLWDAKKIPDSVWRLDSRYLLEPLLRMPQLRVLEMDAVKTRAEWDPREIPFELRNKTKIKVQQFKDYLEACETCGVGGEYYQLEDISDLFNGPTDDERLAVKENVDNASDSVRRDAGWIRVKLYDHFELYKSRKGL</sequence>
<accession>R7Z6X5</accession>
<dbReference type="OrthoDB" id="3801226at2759"/>